<feature type="signal peptide" evidence="4">
    <location>
        <begin position="1"/>
        <end position="27"/>
    </location>
</feature>
<evidence type="ECO:0000259" key="5">
    <source>
        <dbReference type="PROSITE" id="PS01180"/>
    </source>
</evidence>
<evidence type="ECO:0000256" key="1">
    <source>
        <dbReference type="ARBA" id="ARBA00023157"/>
    </source>
</evidence>
<organism evidence="6 7">
    <name type="scientific">Steinernema glaseri</name>
    <dbReference type="NCBI Taxonomy" id="37863"/>
    <lineage>
        <taxon>Eukaryota</taxon>
        <taxon>Metazoa</taxon>
        <taxon>Ecdysozoa</taxon>
        <taxon>Nematoda</taxon>
        <taxon>Chromadorea</taxon>
        <taxon>Rhabditida</taxon>
        <taxon>Tylenchina</taxon>
        <taxon>Panagrolaimomorpha</taxon>
        <taxon>Strongyloidoidea</taxon>
        <taxon>Steinernematidae</taxon>
        <taxon>Steinernema</taxon>
    </lineage>
</organism>
<comment type="caution">
    <text evidence="2">Lacks conserved residue(s) required for the propagation of feature annotation.</text>
</comment>
<evidence type="ECO:0000256" key="4">
    <source>
        <dbReference type="SAM" id="SignalP"/>
    </source>
</evidence>
<dbReference type="InterPro" id="IPR035914">
    <property type="entry name" value="Sperma_CUB_dom_sf"/>
</dbReference>
<evidence type="ECO:0000256" key="3">
    <source>
        <dbReference type="SAM" id="MobiDB-lite"/>
    </source>
</evidence>
<dbReference type="Gene3D" id="2.60.120.290">
    <property type="entry name" value="Spermadhesin, CUB domain"/>
    <property type="match status" value="1"/>
</dbReference>
<name>A0A1I7Z1Q1_9BILA</name>
<feature type="domain" description="CUB" evidence="5">
    <location>
        <begin position="499"/>
        <end position="628"/>
    </location>
</feature>
<keyword evidence="6" id="KW-1185">Reference proteome</keyword>
<feature type="compositionally biased region" description="Low complexity" evidence="3">
    <location>
        <begin position="1002"/>
        <end position="1021"/>
    </location>
</feature>
<dbReference type="InterPro" id="IPR000859">
    <property type="entry name" value="CUB_dom"/>
</dbReference>
<sequence>MMSQLLPGANLVCVRLGFLCITFECVADGESLKPNVEILRGPGEINKSTKNPHVEVRHITSQVGLSVLERLSYIRHTSTFLSHPWASALIHILFQAPMLSRVVATAVFLILLPSSTTATRPFFECRWNDQGTRDVSVPLDGSVGLRSYGWPNTMTQYDGFCQFDIESTSYKKQNLALFFTNAHVMLAQDGGDTLTIDTDDQEHVQAMSTYKDEGELNVYVKRYSFMTWIGFEAVIGTYNDPSHGCPFTPQYNRLVYVFENEPQVAASQWDFSAKSGILQEAYCSWRFAPPPGYTLKVVFYVFSISEKGESVELSEDGDQLFSVGSGEELPSRVFYTQKGFKLFYKRMRKGVISDSSRFVAVFSSFPTPTSNSTGCICTNAYSETEVCSGDITLTTDLQFTNIKMDYSPYENNQECKLNVNTTPGKMLQLYLDYFDVENFADTLTLQTPSASIIFMDSSSDLTPVYTTNGSEVAKIHWKSDGNYGRLGFRIKANHLDCTCSSPRNIVLSETIRNAVISPAAHSKHYCPGMLCQWTISSPPSTLLVVKPSGSFRGSSCEKGTSASTVFDDYLEASDGTTSFTQRGSESFPMTFFNKSVSVNFRSSSKAIEFTCENGNYEISLFYVDLLKVTGRNTVIPVTRSSWSTFYNSYDFYDKFSSVTYTLGEELKEKKLQLYPLTLSWSTGVVAILDGDLRSHVAITTVGLLTSSGPSSGYMTPFTSTTGSITILCLESVNRTLDGYDFFIKVYDDSRDCDENKSVYYVDYDTPNSALFNASSTKLPYCPLTILRERDSSYNALLLFIHSIEGTDKNVKVFPGSDFSVTPFFEFNQDNLEEWFDNDLFGDLFTLLVPVGGKLNFTARFTDIPNSELVSAYSPTSGIFMSQNYPFGDDSGEVYDGRALRITSPSRPFKVDFEVVVAELSSSSSLQVVADSKTIMSLSGAKNLTKSYSTDYFSEVKFGYDGINGEKGFFVRYRTTSGNDSWVSPTEGGTTRLPVSVTPVIGSLSTTPSTPGTSDSPPATSTKSGSRGVSCIYGITALSVAIYNLMST</sequence>
<dbReference type="SUPFAM" id="SSF49854">
    <property type="entry name" value="Spermadhesin, CUB domain"/>
    <property type="match status" value="2"/>
</dbReference>
<feature type="chain" id="PRO_5009312862" evidence="4">
    <location>
        <begin position="28"/>
        <end position="1047"/>
    </location>
</feature>
<dbReference type="WBParaSite" id="L893_g21950.t1">
    <property type="protein sequence ID" value="L893_g21950.t1"/>
    <property type="gene ID" value="L893_g21950"/>
</dbReference>
<protein>
    <submittedName>
        <fullName evidence="7">CUB domain-containing protein</fullName>
    </submittedName>
</protein>
<keyword evidence="4" id="KW-0732">Signal</keyword>
<dbReference type="Proteomes" id="UP000095287">
    <property type="component" value="Unplaced"/>
</dbReference>
<evidence type="ECO:0000256" key="2">
    <source>
        <dbReference type="PROSITE-ProRule" id="PRU00059"/>
    </source>
</evidence>
<dbReference type="AlphaFoldDB" id="A0A1I7Z1Q1"/>
<evidence type="ECO:0000313" key="7">
    <source>
        <dbReference type="WBParaSite" id="L893_g21950.t1"/>
    </source>
</evidence>
<dbReference type="PROSITE" id="PS01180">
    <property type="entry name" value="CUB"/>
    <property type="match status" value="1"/>
</dbReference>
<proteinExistence type="predicted"/>
<evidence type="ECO:0000313" key="6">
    <source>
        <dbReference type="Proteomes" id="UP000095287"/>
    </source>
</evidence>
<dbReference type="SMART" id="SM00042">
    <property type="entry name" value="CUB"/>
    <property type="match status" value="1"/>
</dbReference>
<keyword evidence="1" id="KW-1015">Disulfide bond</keyword>
<accession>A0A1I7Z1Q1</accession>
<feature type="region of interest" description="Disordered" evidence="3">
    <location>
        <begin position="999"/>
        <end position="1026"/>
    </location>
</feature>
<reference evidence="7" key="1">
    <citation type="submission" date="2016-11" db="UniProtKB">
        <authorList>
            <consortium name="WormBaseParasite"/>
        </authorList>
    </citation>
    <scope>IDENTIFICATION</scope>
</reference>